<dbReference type="SUPFAM" id="SSF46785">
    <property type="entry name" value="Winged helix' DNA-binding domain"/>
    <property type="match status" value="1"/>
</dbReference>
<dbReference type="RefSeq" id="WP_010745378.1">
    <property type="nucleotide sequence ID" value="NZ_BAAAXM010000062.1"/>
</dbReference>
<comment type="caution">
    <text evidence="5">The sequence shown here is derived from an EMBL/GenBank/DDBJ whole genome shotgun (WGS) entry which is preliminary data.</text>
</comment>
<dbReference type="Pfam" id="PF12833">
    <property type="entry name" value="HTH_18"/>
    <property type="match status" value="1"/>
</dbReference>
<dbReference type="InterPro" id="IPR014710">
    <property type="entry name" value="RmlC-like_jellyroll"/>
</dbReference>
<dbReference type="InterPro" id="IPR036390">
    <property type="entry name" value="WH_DNA-bd_sf"/>
</dbReference>
<keyword evidence="2" id="KW-0238">DNA-binding</keyword>
<reference evidence="5" key="1">
    <citation type="submission" date="2023-03" db="EMBL/GenBank/DDBJ databases">
        <authorList>
            <person name="Shen W."/>
            <person name="Cai J."/>
        </authorList>
    </citation>
    <scope>NUCLEOTIDE SEQUENCE</scope>
    <source>
        <strain evidence="5">B646-2</strain>
    </source>
</reference>
<dbReference type="GO" id="GO:0003700">
    <property type="term" value="F:DNA-binding transcription factor activity"/>
    <property type="evidence" value="ECO:0007669"/>
    <property type="project" value="InterPro"/>
</dbReference>
<feature type="domain" description="HTH araC/xylS-type" evidence="4">
    <location>
        <begin position="223"/>
        <end position="320"/>
    </location>
</feature>
<keyword evidence="3" id="KW-0804">Transcription</keyword>
<dbReference type="SMART" id="SM00342">
    <property type="entry name" value="HTH_ARAC"/>
    <property type="match status" value="1"/>
</dbReference>
<dbReference type="PROSITE" id="PS00041">
    <property type="entry name" value="HTH_ARAC_FAMILY_1"/>
    <property type="match status" value="1"/>
</dbReference>
<evidence type="ECO:0000256" key="3">
    <source>
        <dbReference type="ARBA" id="ARBA00023163"/>
    </source>
</evidence>
<dbReference type="Gene3D" id="1.10.10.60">
    <property type="entry name" value="Homeodomain-like"/>
    <property type="match status" value="2"/>
</dbReference>
<evidence type="ECO:0000256" key="1">
    <source>
        <dbReference type="ARBA" id="ARBA00023015"/>
    </source>
</evidence>
<dbReference type="GeneID" id="67041039"/>
<evidence type="ECO:0000259" key="4">
    <source>
        <dbReference type="PROSITE" id="PS01124"/>
    </source>
</evidence>
<dbReference type="PANTHER" id="PTHR43280:SF28">
    <property type="entry name" value="HTH-TYPE TRANSCRIPTIONAL ACTIVATOR RHAS"/>
    <property type="match status" value="1"/>
</dbReference>
<dbReference type="InterPro" id="IPR037923">
    <property type="entry name" value="HTH-like"/>
</dbReference>
<dbReference type="AlphaFoldDB" id="A0AAW8T5K2"/>
<evidence type="ECO:0000313" key="5">
    <source>
        <dbReference type="EMBL" id="MDT2539832.1"/>
    </source>
</evidence>
<protein>
    <submittedName>
        <fullName evidence="5">AraC family transcriptional regulator</fullName>
    </submittedName>
</protein>
<dbReference type="Pfam" id="PF02311">
    <property type="entry name" value="AraC_binding"/>
    <property type="match status" value="1"/>
</dbReference>
<dbReference type="InterPro" id="IPR018062">
    <property type="entry name" value="HTH_AraC-typ_CS"/>
</dbReference>
<accession>A0AAW8T5K2</accession>
<dbReference type="SUPFAM" id="SSF51215">
    <property type="entry name" value="Regulatory protein AraC"/>
    <property type="match status" value="1"/>
</dbReference>
<dbReference type="SUPFAM" id="SSF46689">
    <property type="entry name" value="Homeodomain-like"/>
    <property type="match status" value="1"/>
</dbReference>
<gene>
    <name evidence="5" type="ORF">P7D78_17115</name>
</gene>
<dbReference type="Gene3D" id="2.60.120.10">
    <property type="entry name" value="Jelly Rolls"/>
    <property type="match status" value="1"/>
</dbReference>
<sequence length="321" mass="38028">MKKIEEYFLPLSDAEKVQKRTKRWLDEFDEEKSSYLKIKNELFLENKTILIRKHRRFAAYPLHSHQFMEFNYMLQGESRQIVNGKELLLQEKQLLLLDQNSQHELLPLREEDLLINFLFKLSDINLSAFTKIDAKNTGVTYDFLINSVLDSDIHENYLLLDLTNNEEIQATLEQMIREFFFDNRLSNDIVNSFSQVLFLQLSRVYQAQLPTIYQSNSINATMLKILQCIEENPRSLSLKSLAEELGYNRNYLSNLIKKETGKNFKQLIIEQRLHEAHRLLLTTNVSIDAISEYVGFSNKTQFYQKFKAFFNETPQKVRQMK</sequence>
<dbReference type="InterPro" id="IPR018060">
    <property type="entry name" value="HTH_AraC"/>
</dbReference>
<evidence type="ECO:0000256" key="2">
    <source>
        <dbReference type="ARBA" id="ARBA00023125"/>
    </source>
</evidence>
<dbReference type="InterPro" id="IPR003313">
    <property type="entry name" value="AraC-bd"/>
</dbReference>
<dbReference type="Proteomes" id="UP001249240">
    <property type="component" value="Unassembled WGS sequence"/>
</dbReference>
<dbReference type="PROSITE" id="PS01124">
    <property type="entry name" value="HTH_ARAC_FAMILY_2"/>
    <property type="match status" value="1"/>
</dbReference>
<name>A0AAW8T5K2_9ENTE</name>
<dbReference type="PANTHER" id="PTHR43280">
    <property type="entry name" value="ARAC-FAMILY TRANSCRIPTIONAL REGULATOR"/>
    <property type="match status" value="1"/>
</dbReference>
<proteinExistence type="predicted"/>
<dbReference type="EMBL" id="JARPXM010000022">
    <property type="protein sequence ID" value="MDT2539832.1"/>
    <property type="molecule type" value="Genomic_DNA"/>
</dbReference>
<evidence type="ECO:0000313" key="6">
    <source>
        <dbReference type="Proteomes" id="UP001249240"/>
    </source>
</evidence>
<dbReference type="InterPro" id="IPR009057">
    <property type="entry name" value="Homeodomain-like_sf"/>
</dbReference>
<organism evidence="5 6">
    <name type="scientific">Enterococcus raffinosus</name>
    <dbReference type="NCBI Taxonomy" id="71452"/>
    <lineage>
        <taxon>Bacteria</taxon>
        <taxon>Bacillati</taxon>
        <taxon>Bacillota</taxon>
        <taxon>Bacilli</taxon>
        <taxon>Lactobacillales</taxon>
        <taxon>Enterococcaceae</taxon>
        <taxon>Enterococcus</taxon>
    </lineage>
</organism>
<dbReference type="GO" id="GO:0043565">
    <property type="term" value="F:sequence-specific DNA binding"/>
    <property type="evidence" value="ECO:0007669"/>
    <property type="project" value="InterPro"/>
</dbReference>
<keyword evidence="1" id="KW-0805">Transcription regulation</keyword>